<evidence type="ECO:0000256" key="4">
    <source>
        <dbReference type="ARBA" id="ARBA00022833"/>
    </source>
</evidence>
<keyword evidence="2 6" id="KW-0479">Metal-binding</keyword>
<dbReference type="Proteomes" id="UP000034406">
    <property type="component" value="Unassembled WGS sequence"/>
</dbReference>
<evidence type="ECO:0000256" key="6">
    <source>
        <dbReference type="RuleBase" id="RU003435"/>
    </source>
</evidence>
<keyword evidence="5 6" id="KW-0482">Metalloprotease</keyword>
<comment type="caution">
    <text evidence="8">The sequence shown here is derived from an EMBL/GenBank/DDBJ whole genome shotgun (WGS) entry which is preliminary data.</text>
</comment>
<evidence type="ECO:0000256" key="5">
    <source>
        <dbReference type="ARBA" id="ARBA00023049"/>
    </source>
</evidence>
<accession>A0A0G0JWR3</accession>
<evidence type="ECO:0000256" key="1">
    <source>
        <dbReference type="ARBA" id="ARBA00022670"/>
    </source>
</evidence>
<dbReference type="Gene3D" id="1.20.140.70">
    <property type="entry name" value="Oligopeptidase f, N-terminal domain"/>
    <property type="match status" value="1"/>
</dbReference>
<evidence type="ECO:0000259" key="7">
    <source>
        <dbReference type="Pfam" id="PF01432"/>
    </source>
</evidence>
<comment type="similarity">
    <text evidence="6">Belongs to the peptidase M3 family.</text>
</comment>
<name>A0A0G0JWR3_9BACT</name>
<dbReference type="AlphaFoldDB" id="A0A0G0JWR3"/>
<dbReference type="InterPro" id="IPR045090">
    <property type="entry name" value="Pept_M3A_M3B"/>
</dbReference>
<protein>
    <submittedName>
        <fullName evidence="8">Oligoendopeptidase, pepF/M3 family</fullName>
    </submittedName>
</protein>
<keyword evidence="1 6" id="KW-0645">Protease</keyword>
<dbReference type="STRING" id="1618490.US90_C0004G0019"/>
<dbReference type="SUPFAM" id="SSF55486">
    <property type="entry name" value="Metalloproteases ('zincins'), catalytic domain"/>
    <property type="match status" value="1"/>
</dbReference>
<evidence type="ECO:0000256" key="2">
    <source>
        <dbReference type="ARBA" id="ARBA00022723"/>
    </source>
</evidence>
<keyword evidence="3 6" id="KW-0378">Hydrolase</keyword>
<dbReference type="CDD" id="cd09610">
    <property type="entry name" value="M3B_PepF"/>
    <property type="match status" value="1"/>
</dbReference>
<keyword evidence="4 6" id="KW-0862">Zinc</keyword>
<sequence length="597" mass="70068">MAKKTIKEKLSWNLDEILKAKDFEKLYKEIEKEMGQIEGWVKKLKPEMKEETFRGIMDFEEELGKKITRLEYMPYLWEQVDQKNQEAKKLKGRADDLGVRLAQKSRVISHWLIGKEMEGLKRLDDKNAKRLFATIPDLEYGLNYDRTAAKYTLKKDEEDIISHKDVNGANQLINLREIIETEFEFDLKIKGKKTKKIRTLSELLSLVHSPKKTERKAAYRAMLFKYWQNIDKFFLVYSAIVKDWDYEAKLRGYKSPITVRNFGNHVPDEAVETLLKVCRNNREIFQNYFKYKAKRLGMKRLERWDIYAPLEKKTKKINFEEAKELVLETFENFLPKFAKLAKRIFEDQHVDSHPSSVKRSGAFCATVMPEISPYIMLNHDNQMRDVFTMAHELGHGIHSLYAAHHRMGSQHANLPLSETASTFGEMVLFERIFSAEQNIDIKRSMLSEKMADSFASILRQNYFVIFEKRAHEAIQKGITAEELSEMWLSTLKEQFGNSVKIDKIFKYEWCVIPHIVNSPFYCYAYNFGELLSFALFARYKKEGKSFIAKIEKILAAGGSEDPDKILKKVGVDMRSEKFWQGSFEIIKEWQKELENLG</sequence>
<proteinExistence type="inferred from homology"/>
<comment type="cofactor">
    <cofactor evidence="6">
        <name>Zn(2+)</name>
        <dbReference type="ChEBI" id="CHEBI:29105"/>
    </cofactor>
    <text evidence="6">Binds 1 zinc ion.</text>
</comment>
<dbReference type="InterPro" id="IPR042088">
    <property type="entry name" value="OligoPept_F_C"/>
</dbReference>
<dbReference type="EMBL" id="LBUT01000004">
    <property type="protein sequence ID" value="KKQ71067.1"/>
    <property type="molecule type" value="Genomic_DNA"/>
</dbReference>
<dbReference type="GO" id="GO:0006518">
    <property type="term" value="P:peptide metabolic process"/>
    <property type="evidence" value="ECO:0007669"/>
    <property type="project" value="TreeGrafter"/>
</dbReference>
<dbReference type="InterPro" id="IPR001567">
    <property type="entry name" value="Pept_M3A_M3B_dom"/>
</dbReference>
<evidence type="ECO:0000313" key="9">
    <source>
        <dbReference type="Proteomes" id="UP000034406"/>
    </source>
</evidence>
<organism evidence="8 9">
    <name type="scientific">Candidatus Shapirobacteria bacterium GW2011_GWE2_38_30</name>
    <dbReference type="NCBI Taxonomy" id="1618490"/>
    <lineage>
        <taxon>Bacteria</taxon>
        <taxon>Candidatus Shapironibacteriota</taxon>
    </lineage>
</organism>
<gene>
    <name evidence="8" type="ORF">US90_C0004G0019</name>
</gene>
<reference evidence="8 9" key="1">
    <citation type="journal article" date="2015" name="Nature">
        <title>rRNA introns, odd ribosomes, and small enigmatic genomes across a large radiation of phyla.</title>
        <authorList>
            <person name="Brown C.T."/>
            <person name="Hug L.A."/>
            <person name="Thomas B.C."/>
            <person name="Sharon I."/>
            <person name="Castelle C.J."/>
            <person name="Singh A."/>
            <person name="Wilkins M.J."/>
            <person name="Williams K.H."/>
            <person name="Banfield J.F."/>
        </authorList>
    </citation>
    <scope>NUCLEOTIDE SEQUENCE [LARGE SCALE GENOMIC DNA]</scope>
</reference>
<evidence type="ECO:0000256" key="3">
    <source>
        <dbReference type="ARBA" id="ARBA00022801"/>
    </source>
</evidence>
<dbReference type="Pfam" id="PF01432">
    <property type="entry name" value="Peptidase_M3"/>
    <property type="match status" value="1"/>
</dbReference>
<dbReference type="GO" id="GO:0006508">
    <property type="term" value="P:proteolysis"/>
    <property type="evidence" value="ECO:0007669"/>
    <property type="project" value="UniProtKB-KW"/>
</dbReference>
<dbReference type="Gene3D" id="1.10.1370.20">
    <property type="entry name" value="Oligoendopeptidase f, C-terminal domain"/>
    <property type="match status" value="1"/>
</dbReference>
<feature type="domain" description="Peptidase M3A/M3B catalytic" evidence="7">
    <location>
        <begin position="206"/>
        <end position="584"/>
    </location>
</feature>
<dbReference type="PANTHER" id="PTHR11804">
    <property type="entry name" value="PROTEASE M3 THIMET OLIGOPEPTIDASE-RELATED"/>
    <property type="match status" value="1"/>
</dbReference>
<evidence type="ECO:0000313" key="8">
    <source>
        <dbReference type="EMBL" id="KKQ71067.1"/>
    </source>
</evidence>
<dbReference type="GO" id="GO:0004222">
    <property type="term" value="F:metalloendopeptidase activity"/>
    <property type="evidence" value="ECO:0007669"/>
    <property type="project" value="InterPro"/>
</dbReference>
<dbReference type="GO" id="GO:0046872">
    <property type="term" value="F:metal ion binding"/>
    <property type="evidence" value="ECO:0007669"/>
    <property type="project" value="UniProtKB-UniRule"/>
</dbReference>
<dbReference type="PANTHER" id="PTHR11804:SF5">
    <property type="entry name" value="OLIGOENDOPEPTIDASE F"/>
    <property type="match status" value="1"/>
</dbReference>